<gene>
    <name evidence="4" type="ORF">J2X15_000476</name>
</gene>
<evidence type="ECO:0000256" key="1">
    <source>
        <dbReference type="ARBA" id="ARBA00022729"/>
    </source>
</evidence>
<dbReference type="PANTHER" id="PTHR35936:SF19">
    <property type="entry name" value="AMINO-ACID-BINDING PROTEIN YXEM-RELATED"/>
    <property type="match status" value="1"/>
</dbReference>
<reference evidence="4 5" key="1">
    <citation type="submission" date="2023-07" db="EMBL/GenBank/DDBJ databases">
        <title>Sorghum-associated microbial communities from plants grown in Nebraska, USA.</title>
        <authorList>
            <person name="Schachtman D."/>
        </authorList>
    </citation>
    <scope>NUCLEOTIDE SEQUENCE [LARGE SCALE GENOMIC DNA]</scope>
    <source>
        <strain evidence="4 5">BE308</strain>
    </source>
</reference>
<protein>
    <submittedName>
        <fullName evidence="4">Polar amino acid transport system substrate-binding protein</fullName>
    </submittedName>
</protein>
<dbReference type="SUPFAM" id="SSF53850">
    <property type="entry name" value="Periplasmic binding protein-like II"/>
    <property type="match status" value="1"/>
</dbReference>
<name>A0ABU1ZI43_9BURK</name>
<sequence>MPRLRSLFVSACCGLLALGAWGAGGTKDVRVGMGLSKPPYIMESGKEGIEVEIAEQALAAVGYKMTGLQFPPARGLAMQRAGQLDVLLGVDEGIGGNGYFSAPYVVYQNVAITLAARNLPIRRIEDLADYSVAAFQNANALLGERFKAVVERHADYKEYPQQIIQNNLLYTGHVDVVVGDRRIFRYFVPRLDPKVDASQPITVHSIFPPSPRKAVFKDPELRDRFNAGLKIIQNNGVYDAILKKHAGPP</sequence>
<keyword evidence="5" id="KW-1185">Reference proteome</keyword>
<evidence type="ECO:0000313" key="5">
    <source>
        <dbReference type="Proteomes" id="UP001268089"/>
    </source>
</evidence>
<dbReference type="Gene3D" id="3.40.190.10">
    <property type="entry name" value="Periplasmic binding protein-like II"/>
    <property type="match status" value="2"/>
</dbReference>
<keyword evidence="1 2" id="KW-0732">Signal</keyword>
<dbReference type="InterPro" id="IPR001638">
    <property type="entry name" value="Solute-binding_3/MltF_N"/>
</dbReference>
<evidence type="ECO:0000313" key="4">
    <source>
        <dbReference type="EMBL" id="MDR7305210.1"/>
    </source>
</evidence>
<comment type="caution">
    <text evidence="4">The sequence shown here is derived from an EMBL/GenBank/DDBJ whole genome shotgun (WGS) entry which is preliminary data.</text>
</comment>
<feature type="chain" id="PRO_5046353411" evidence="2">
    <location>
        <begin position="23"/>
        <end position="249"/>
    </location>
</feature>
<dbReference type="Pfam" id="PF00497">
    <property type="entry name" value="SBP_bac_3"/>
    <property type="match status" value="1"/>
</dbReference>
<dbReference type="PANTHER" id="PTHR35936">
    <property type="entry name" value="MEMBRANE-BOUND LYTIC MUREIN TRANSGLYCOSYLASE F"/>
    <property type="match status" value="1"/>
</dbReference>
<evidence type="ECO:0000256" key="2">
    <source>
        <dbReference type="SAM" id="SignalP"/>
    </source>
</evidence>
<feature type="signal peptide" evidence="2">
    <location>
        <begin position="1"/>
        <end position="22"/>
    </location>
</feature>
<dbReference type="Proteomes" id="UP001268089">
    <property type="component" value="Unassembled WGS sequence"/>
</dbReference>
<proteinExistence type="predicted"/>
<dbReference type="EMBL" id="JAVDXO010000001">
    <property type="protein sequence ID" value="MDR7305210.1"/>
    <property type="molecule type" value="Genomic_DNA"/>
</dbReference>
<organism evidence="4 5">
    <name type="scientific">Rhodoferax saidenbachensis</name>
    <dbReference type="NCBI Taxonomy" id="1484693"/>
    <lineage>
        <taxon>Bacteria</taxon>
        <taxon>Pseudomonadati</taxon>
        <taxon>Pseudomonadota</taxon>
        <taxon>Betaproteobacteria</taxon>
        <taxon>Burkholderiales</taxon>
        <taxon>Comamonadaceae</taxon>
        <taxon>Rhodoferax</taxon>
    </lineage>
</organism>
<evidence type="ECO:0000259" key="3">
    <source>
        <dbReference type="SMART" id="SM00062"/>
    </source>
</evidence>
<dbReference type="RefSeq" id="WP_310339136.1">
    <property type="nucleotide sequence ID" value="NZ_JAVDXO010000001.1"/>
</dbReference>
<dbReference type="SMART" id="SM00062">
    <property type="entry name" value="PBPb"/>
    <property type="match status" value="1"/>
</dbReference>
<feature type="domain" description="Solute-binding protein family 3/N-terminal" evidence="3">
    <location>
        <begin position="28"/>
        <end position="249"/>
    </location>
</feature>
<accession>A0ABU1ZI43</accession>